<keyword evidence="3" id="KW-1185">Reference proteome</keyword>
<feature type="region of interest" description="Disordered" evidence="1">
    <location>
        <begin position="81"/>
        <end position="116"/>
    </location>
</feature>
<reference evidence="2 3" key="1">
    <citation type="submission" date="2017-04" db="EMBL/GenBank/DDBJ databases">
        <authorList>
            <person name="Afonso C.L."/>
            <person name="Miller P.J."/>
            <person name="Scott M.A."/>
            <person name="Spackman E."/>
            <person name="Goraichik I."/>
            <person name="Dimitrov K.M."/>
            <person name="Suarez D.L."/>
            <person name="Swayne D.E."/>
        </authorList>
    </citation>
    <scope>NUCLEOTIDE SEQUENCE [LARGE SCALE GENOMIC DNA]</scope>
    <source>
        <strain evidence="2 3">DSM 43828</strain>
    </source>
</reference>
<name>A0A1W2G000_KIBAR</name>
<protein>
    <submittedName>
        <fullName evidence="2">Uncharacterized protein</fullName>
    </submittedName>
</protein>
<evidence type="ECO:0000256" key="1">
    <source>
        <dbReference type="SAM" id="MobiDB-lite"/>
    </source>
</evidence>
<evidence type="ECO:0000313" key="2">
    <source>
        <dbReference type="EMBL" id="SMD27539.1"/>
    </source>
</evidence>
<accession>A0A1W2G000</accession>
<organism evidence="2 3">
    <name type="scientific">Kibdelosporangium aridum</name>
    <dbReference type="NCBI Taxonomy" id="2030"/>
    <lineage>
        <taxon>Bacteria</taxon>
        <taxon>Bacillati</taxon>
        <taxon>Actinomycetota</taxon>
        <taxon>Actinomycetes</taxon>
        <taxon>Pseudonocardiales</taxon>
        <taxon>Pseudonocardiaceae</taxon>
        <taxon>Kibdelosporangium</taxon>
    </lineage>
</organism>
<dbReference type="AlphaFoldDB" id="A0A1W2G000"/>
<proteinExistence type="predicted"/>
<dbReference type="EMBL" id="FWXV01000028">
    <property type="protein sequence ID" value="SMD27539.1"/>
    <property type="molecule type" value="Genomic_DNA"/>
</dbReference>
<sequence>MTAFRLDEPCGGRNIVALAENVIRAGEAAWWYSLRMPPQRWHRRMARRALVPDEGAVEQFITAGMDRNEIYGVASTEDAGVHVEGSPAPQLHAKPGRRRPGKLSSTVGYEPRGSLTPQVTATRQALEKFQADAVSGGLCWD</sequence>
<evidence type="ECO:0000313" key="3">
    <source>
        <dbReference type="Proteomes" id="UP000192674"/>
    </source>
</evidence>
<dbReference type="Proteomes" id="UP000192674">
    <property type="component" value="Unassembled WGS sequence"/>
</dbReference>
<gene>
    <name evidence="2" type="ORF">SAMN05661093_11147</name>
</gene>